<dbReference type="SUPFAM" id="SSF53098">
    <property type="entry name" value="Ribonuclease H-like"/>
    <property type="match status" value="1"/>
</dbReference>
<dbReference type="InterPro" id="IPR002156">
    <property type="entry name" value="RNaseH_domain"/>
</dbReference>
<dbReference type="Pfam" id="PF13456">
    <property type="entry name" value="RVT_3"/>
    <property type="match status" value="1"/>
</dbReference>
<dbReference type="InterPro" id="IPR012337">
    <property type="entry name" value="RNaseH-like_sf"/>
</dbReference>
<dbReference type="AlphaFoldDB" id="A0AAD8RT32"/>
<dbReference type="InterPro" id="IPR052929">
    <property type="entry name" value="RNase_H-like_EbsB-rel"/>
</dbReference>
<sequence>MNLTQAVSVDISGKFVLLRTCIKHGSVNKPKIRTLWHPPDDGWTKINVDGAFSSGEGASGAIARDHRGLFLAAKAIWYPNAANALTMEAHAIRDGVVLARDQKFQKVIIETDSLVLSKVLNSGNFKRSEIASILFDIVELSKGFCGFSVVFIRRAGNVAAHMCAQYSVKERQRCIWTEYAPDFICNCLSVDCNPVAME</sequence>
<dbReference type="Proteomes" id="UP001231189">
    <property type="component" value="Unassembled WGS sequence"/>
</dbReference>
<evidence type="ECO:0000313" key="3">
    <source>
        <dbReference type="Proteomes" id="UP001231189"/>
    </source>
</evidence>
<name>A0AAD8RT32_LOLMU</name>
<comment type="caution">
    <text evidence="2">The sequence shown here is derived from an EMBL/GenBank/DDBJ whole genome shotgun (WGS) entry which is preliminary data.</text>
</comment>
<evidence type="ECO:0000313" key="2">
    <source>
        <dbReference type="EMBL" id="KAK1630057.1"/>
    </source>
</evidence>
<dbReference type="Gene3D" id="3.30.420.10">
    <property type="entry name" value="Ribonuclease H-like superfamily/Ribonuclease H"/>
    <property type="match status" value="1"/>
</dbReference>
<dbReference type="CDD" id="cd06222">
    <property type="entry name" value="RNase_H_like"/>
    <property type="match status" value="1"/>
</dbReference>
<dbReference type="EMBL" id="JAUUTY010000005">
    <property type="protein sequence ID" value="KAK1630057.1"/>
    <property type="molecule type" value="Genomic_DNA"/>
</dbReference>
<accession>A0AAD8RT32</accession>
<dbReference type="InterPro" id="IPR036397">
    <property type="entry name" value="RNaseH_sf"/>
</dbReference>
<protein>
    <recommendedName>
        <fullName evidence="1">RNase H type-1 domain-containing protein</fullName>
    </recommendedName>
</protein>
<dbReference type="PANTHER" id="PTHR47074">
    <property type="entry name" value="BNAC02G40300D PROTEIN"/>
    <property type="match status" value="1"/>
</dbReference>
<organism evidence="2 3">
    <name type="scientific">Lolium multiflorum</name>
    <name type="common">Italian ryegrass</name>
    <name type="synonym">Lolium perenne subsp. multiflorum</name>
    <dbReference type="NCBI Taxonomy" id="4521"/>
    <lineage>
        <taxon>Eukaryota</taxon>
        <taxon>Viridiplantae</taxon>
        <taxon>Streptophyta</taxon>
        <taxon>Embryophyta</taxon>
        <taxon>Tracheophyta</taxon>
        <taxon>Spermatophyta</taxon>
        <taxon>Magnoliopsida</taxon>
        <taxon>Liliopsida</taxon>
        <taxon>Poales</taxon>
        <taxon>Poaceae</taxon>
        <taxon>BOP clade</taxon>
        <taxon>Pooideae</taxon>
        <taxon>Poodae</taxon>
        <taxon>Poeae</taxon>
        <taxon>Poeae Chloroplast Group 2 (Poeae type)</taxon>
        <taxon>Loliodinae</taxon>
        <taxon>Loliinae</taxon>
        <taxon>Lolium</taxon>
    </lineage>
</organism>
<dbReference type="GO" id="GO:0004523">
    <property type="term" value="F:RNA-DNA hybrid ribonuclease activity"/>
    <property type="evidence" value="ECO:0007669"/>
    <property type="project" value="InterPro"/>
</dbReference>
<reference evidence="2" key="1">
    <citation type="submission" date="2023-07" db="EMBL/GenBank/DDBJ databases">
        <title>A chromosome-level genome assembly of Lolium multiflorum.</title>
        <authorList>
            <person name="Chen Y."/>
            <person name="Copetti D."/>
            <person name="Kolliker R."/>
            <person name="Studer B."/>
        </authorList>
    </citation>
    <scope>NUCLEOTIDE SEQUENCE</scope>
    <source>
        <strain evidence="2">02402/16</strain>
        <tissue evidence="2">Leaf</tissue>
    </source>
</reference>
<proteinExistence type="predicted"/>
<feature type="domain" description="RNase H type-1" evidence="1">
    <location>
        <begin position="47"/>
        <end position="166"/>
    </location>
</feature>
<dbReference type="GO" id="GO:0003676">
    <property type="term" value="F:nucleic acid binding"/>
    <property type="evidence" value="ECO:0007669"/>
    <property type="project" value="InterPro"/>
</dbReference>
<dbReference type="InterPro" id="IPR044730">
    <property type="entry name" value="RNase_H-like_dom_plant"/>
</dbReference>
<gene>
    <name evidence="2" type="ORF">QYE76_004372</name>
</gene>
<keyword evidence="3" id="KW-1185">Reference proteome</keyword>
<dbReference type="PANTHER" id="PTHR47074:SF11">
    <property type="entry name" value="REVERSE TRANSCRIPTASE-LIKE PROTEIN"/>
    <property type="match status" value="1"/>
</dbReference>
<evidence type="ECO:0000259" key="1">
    <source>
        <dbReference type="Pfam" id="PF13456"/>
    </source>
</evidence>